<proteinExistence type="predicted"/>
<sequence>MDSEKDILASANATLGRINYQAIVNSGGHTLIADEPADLGGADTGMAPYNLLLSGLASCTVITLRMYIERKMWIVDEINISLEMFKNKEGVQIDAKITFKGELTNEQRERLLTIADACPVHKMLVGNVVINNALQ</sequence>
<dbReference type="InterPro" id="IPR003718">
    <property type="entry name" value="OsmC/Ohr_fam"/>
</dbReference>
<keyword evidence="3" id="KW-1185">Reference proteome</keyword>
<dbReference type="Gene3D" id="3.30.300.20">
    <property type="match status" value="1"/>
</dbReference>
<keyword evidence="1" id="KW-0472">Membrane</keyword>
<evidence type="ECO:0000313" key="3">
    <source>
        <dbReference type="Proteomes" id="UP000320042"/>
    </source>
</evidence>
<gene>
    <name evidence="2" type="ORF">FPZ43_02220</name>
</gene>
<reference evidence="2 3" key="1">
    <citation type="submission" date="2019-07" db="EMBL/GenBank/DDBJ databases">
        <authorList>
            <person name="Kim J."/>
        </authorList>
    </citation>
    <scope>NUCLEOTIDE SEQUENCE [LARGE SCALE GENOMIC DNA]</scope>
    <source>
        <strain evidence="3">dk17</strain>
    </source>
</reference>
<organism evidence="2 3">
    <name type="scientific">Mucilaginibacter pallidiroseus</name>
    <dbReference type="NCBI Taxonomy" id="2599295"/>
    <lineage>
        <taxon>Bacteria</taxon>
        <taxon>Pseudomonadati</taxon>
        <taxon>Bacteroidota</taxon>
        <taxon>Sphingobacteriia</taxon>
        <taxon>Sphingobacteriales</taxon>
        <taxon>Sphingobacteriaceae</taxon>
        <taxon>Mucilaginibacter</taxon>
    </lineage>
</organism>
<feature type="transmembrane region" description="Helical" evidence="1">
    <location>
        <begin position="49"/>
        <end position="68"/>
    </location>
</feature>
<dbReference type="Pfam" id="PF02566">
    <property type="entry name" value="OsmC"/>
    <property type="match status" value="1"/>
</dbReference>
<accession>A0A563UJ34</accession>
<evidence type="ECO:0000313" key="2">
    <source>
        <dbReference type="EMBL" id="TWR31313.1"/>
    </source>
</evidence>
<keyword evidence="1" id="KW-1133">Transmembrane helix</keyword>
<protein>
    <submittedName>
        <fullName evidence="2">OsmC family protein</fullName>
    </submittedName>
</protein>
<dbReference type="OrthoDB" id="9791538at2"/>
<dbReference type="SUPFAM" id="SSF82784">
    <property type="entry name" value="OsmC-like"/>
    <property type="match status" value="1"/>
</dbReference>
<dbReference type="EMBL" id="VOEJ01000001">
    <property type="protein sequence ID" value="TWR31313.1"/>
    <property type="molecule type" value="Genomic_DNA"/>
</dbReference>
<dbReference type="InterPro" id="IPR036102">
    <property type="entry name" value="OsmC/Ohrsf"/>
</dbReference>
<comment type="caution">
    <text evidence="2">The sequence shown here is derived from an EMBL/GenBank/DDBJ whole genome shotgun (WGS) entry which is preliminary data.</text>
</comment>
<dbReference type="PANTHER" id="PTHR39624:SF2">
    <property type="entry name" value="OSMC-LIKE PROTEIN"/>
    <property type="match status" value="1"/>
</dbReference>
<dbReference type="Proteomes" id="UP000320042">
    <property type="component" value="Unassembled WGS sequence"/>
</dbReference>
<evidence type="ECO:0000256" key="1">
    <source>
        <dbReference type="SAM" id="Phobius"/>
    </source>
</evidence>
<dbReference type="AlphaFoldDB" id="A0A563UJ34"/>
<dbReference type="PANTHER" id="PTHR39624">
    <property type="entry name" value="PROTEIN INVOLVED IN RIMO-MEDIATED BETA-METHYLTHIOLATION OF RIBOSOMAL PROTEIN S12 YCAO"/>
    <property type="match status" value="1"/>
</dbReference>
<keyword evidence="1" id="KW-0812">Transmembrane</keyword>
<name>A0A563UJ34_9SPHI</name>
<dbReference type="RefSeq" id="WP_146380211.1">
    <property type="nucleotide sequence ID" value="NZ_VOEJ01000001.1"/>
</dbReference>
<dbReference type="InterPro" id="IPR015946">
    <property type="entry name" value="KH_dom-like_a/b"/>
</dbReference>